<comment type="caution">
    <text evidence="3">The sequence shown here is derived from an EMBL/GenBank/DDBJ whole genome shotgun (WGS) entry which is preliminary data.</text>
</comment>
<keyword evidence="1" id="KW-1133">Transmembrane helix</keyword>
<evidence type="ECO:0000313" key="4">
    <source>
        <dbReference type="Proteomes" id="UP000619033"/>
    </source>
</evidence>
<keyword evidence="2" id="KW-0732">Signal</keyword>
<sequence length="246" mass="25765">MCLWSVYMFNNFARLLAFTISTLAATATSAATVELDKQSGSVFGTNGWTAVLISLGADPVVSPTWVAAGAFALKGDIDSKPGVELFDAFCLDIATWLRLPSLYSVTGSPFASDPLTSLQMSSIAKLFNTAYKGLDLSNATQSAGFQLALWEIVNEAAGNGYALGSGNFSAAGSAAATNYADSLLAGLAGRETQKYRLTFLQSTDPRAKDGHYSQNLVTVSPVPLPAAGLMLMAGLGGLGLMRRRRA</sequence>
<keyword evidence="1" id="KW-0812">Transmembrane</keyword>
<name>A0A8J7MWH2_9RHOB</name>
<accession>A0A8J7MWH2</accession>
<protein>
    <submittedName>
        <fullName evidence="3">VPLPA-CTERM sorting domain-containing protein</fullName>
    </submittedName>
</protein>
<evidence type="ECO:0000256" key="2">
    <source>
        <dbReference type="SAM" id="SignalP"/>
    </source>
</evidence>
<gene>
    <name evidence="3" type="ORF">JI744_13675</name>
</gene>
<dbReference type="EMBL" id="JAESVP010000006">
    <property type="protein sequence ID" value="MBL4929159.1"/>
    <property type="molecule type" value="Genomic_DNA"/>
</dbReference>
<dbReference type="NCBIfam" id="TIGR03370">
    <property type="entry name" value="VPLPA-CTERM"/>
    <property type="match status" value="1"/>
</dbReference>
<feature type="chain" id="PRO_5035226989" evidence="2">
    <location>
        <begin position="31"/>
        <end position="246"/>
    </location>
</feature>
<dbReference type="Proteomes" id="UP000619033">
    <property type="component" value="Unassembled WGS sequence"/>
</dbReference>
<reference evidence="3" key="1">
    <citation type="submission" date="2021-01" db="EMBL/GenBank/DDBJ databases">
        <title>Genome seq and assembly of Tabrizicola sp. KVB23.</title>
        <authorList>
            <person name="Chhetri G."/>
        </authorList>
    </citation>
    <scope>NUCLEOTIDE SEQUENCE</scope>
    <source>
        <strain evidence="3">KVB23</strain>
    </source>
</reference>
<evidence type="ECO:0000256" key="1">
    <source>
        <dbReference type="SAM" id="Phobius"/>
    </source>
</evidence>
<proteinExistence type="predicted"/>
<feature type="transmembrane region" description="Helical" evidence="1">
    <location>
        <begin position="222"/>
        <end position="241"/>
    </location>
</feature>
<dbReference type="InterPro" id="IPR022472">
    <property type="entry name" value="VPLPA-CTERM"/>
</dbReference>
<feature type="signal peptide" evidence="2">
    <location>
        <begin position="1"/>
        <end position="30"/>
    </location>
</feature>
<organism evidence="3 4">
    <name type="scientific">Fuscibacter oryzae</name>
    <dbReference type="NCBI Taxonomy" id="2803939"/>
    <lineage>
        <taxon>Bacteria</taxon>
        <taxon>Pseudomonadati</taxon>
        <taxon>Pseudomonadota</taxon>
        <taxon>Alphaproteobacteria</taxon>
        <taxon>Rhodobacterales</taxon>
        <taxon>Paracoccaceae</taxon>
        <taxon>Fuscibacter</taxon>
    </lineage>
</organism>
<dbReference type="AlphaFoldDB" id="A0A8J7MWH2"/>
<keyword evidence="1" id="KW-0472">Membrane</keyword>
<keyword evidence="4" id="KW-1185">Reference proteome</keyword>
<evidence type="ECO:0000313" key="3">
    <source>
        <dbReference type="EMBL" id="MBL4929159.1"/>
    </source>
</evidence>